<dbReference type="PANTHER" id="PTHR34109:SF1">
    <property type="entry name" value="VOC DOMAIN-CONTAINING PROTEIN"/>
    <property type="match status" value="1"/>
</dbReference>
<dbReference type="OrthoDB" id="9795306at2"/>
<dbReference type="SUPFAM" id="SSF54593">
    <property type="entry name" value="Glyoxalase/Bleomycin resistance protein/Dihydroxybiphenyl dioxygenase"/>
    <property type="match status" value="1"/>
</dbReference>
<name>A0A261TXH9_9BORD</name>
<evidence type="ECO:0000313" key="2">
    <source>
        <dbReference type="EMBL" id="OZI54339.1"/>
    </source>
</evidence>
<sequence>MATVKPIPEDMHTVTPHLICEGAAEAIAFYVKAFNAVELARLPGPDGRIMHAMIQIGDSKIMLADAFSECGAMSPKGLKDSPVYLHIYVEDVDAAMAQAEAAGAKITMPAMDMFWGDRYGQLTDPVGHRWSMATHKQDLTPEQIQEAMRAAFSEMNKNQVPV</sequence>
<evidence type="ECO:0000313" key="3">
    <source>
        <dbReference type="Proteomes" id="UP000216885"/>
    </source>
</evidence>
<dbReference type="InterPro" id="IPR004360">
    <property type="entry name" value="Glyas_Fos-R_dOase_dom"/>
</dbReference>
<dbReference type="PROSITE" id="PS51819">
    <property type="entry name" value="VOC"/>
    <property type="match status" value="1"/>
</dbReference>
<evidence type="ECO:0000259" key="1">
    <source>
        <dbReference type="PROSITE" id="PS51819"/>
    </source>
</evidence>
<proteinExistence type="predicted"/>
<protein>
    <submittedName>
        <fullName evidence="2">Glyoxalase</fullName>
    </submittedName>
</protein>
<comment type="caution">
    <text evidence="2">The sequence shown here is derived from an EMBL/GenBank/DDBJ whole genome shotgun (WGS) entry which is preliminary data.</text>
</comment>
<dbReference type="Proteomes" id="UP000216885">
    <property type="component" value="Unassembled WGS sequence"/>
</dbReference>
<dbReference type="Gene3D" id="3.30.720.120">
    <property type="match status" value="1"/>
</dbReference>
<dbReference type="CDD" id="cd07246">
    <property type="entry name" value="VOC_like"/>
    <property type="match status" value="1"/>
</dbReference>
<dbReference type="RefSeq" id="WP_094822241.1">
    <property type="nucleotide sequence ID" value="NZ_NEVO01000009.1"/>
</dbReference>
<feature type="domain" description="VOC" evidence="1">
    <location>
        <begin position="10"/>
        <end position="135"/>
    </location>
</feature>
<gene>
    <name evidence="2" type="ORF">CAL20_17810</name>
</gene>
<dbReference type="Gene3D" id="3.30.720.110">
    <property type="match status" value="1"/>
</dbReference>
<dbReference type="Pfam" id="PF00903">
    <property type="entry name" value="Glyoxalase"/>
    <property type="match status" value="1"/>
</dbReference>
<reference evidence="2 3" key="1">
    <citation type="submission" date="2017-05" db="EMBL/GenBank/DDBJ databases">
        <title>Complete and WGS of Bordetella genogroups.</title>
        <authorList>
            <person name="Spilker T."/>
            <person name="LiPuma J."/>
        </authorList>
    </citation>
    <scope>NUCLEOTIDE SEQUENCE [LARGE SCALE GENOMIC DNA]</scope>
    <source>
        <strain evidence="2 3">AU9919</strain>
    </source>
</reference>
<dbReference type="InterPro" id="IPR029068">
    <property type="entry name" value="Glyas_Bleomycin-R_OHBP_Dase"/>
</dbReference>
<dbReference type="InterPro" id="IPR037523">
    <property type="entry name" value="VOC_core"/>
</dbReference>
<accession>A0A261TXH9</accession>
<dbReference type="PANTHER" id="PTHR34109">
    <property type="entry name" value="BNAUNNG04460D PROTEIN-RELATED"/>
    <property type="match status" value="1"/>
</dbReference>
<dbReference type="AlphaFoldDB" id="A0A261TXH9"/>
<dbReference type="EMBL" id="NEVQ01000017">
    <property type="protein sequence ID" value="OZI54339.1"/>
    <property type="molecule type" value="Genomic_DNA"/>
</dbReference>
<organism evidence="2 3">
    <name type="scientific">Bordetella genomosp. 4</name>
    <dbReference type="NCBI Taxonomy" id="463044"/>
    <lineage>
        <taxon>Bacteria</taxon>
        <taxon>Pseudomonadati</taxon>
        <taxon>Pseudomonadota</taxon>
        <taxon>Betaproteobacteria</taxon>
        <taxon>Burkholderiales</taxon>
        <taxon>Alcaligenaceae</taxon>
        <taxon>Bordetella</taxon>
    </lineage>
</organism>
<keyword evidence="3" id="KW-1185">Reference proteome</keyword>